<dbReference type="Proteomes" id="UP000199520">
    <property type="component" value="Unassembled WGS sequence"/>
</dbReference>
<dbReference type="NCBIfam" id="NF040503">
    <property type="entry name" value="resist_ArsN1a"/>
    <property type="match status" value="1"/>
</dbReference>
<keyword evidence="2" id="KW-0012">Acyltransferase</keyword>
<accession>A0A1I4L4D1</accession>
<name>A0A1I4L4D1_9FIRM</name>
<keyword evidence="1 4" id="KW-0808">Transferase</keyword>
<proteinExistence type="predicted"/>
<gene>
    <name evidence="4" type="ORF">SAMN04490355_102218</name>
</gene>
<organism evidence="4 5">
    <name type="scientific">Pelosinus propionicus DSM 13327</name>
    <dbReference type="NCBI Taxonomy" id="1123291"/>
    <lineage>
        <taxon>Bacteria</taxon>
        <taxon>Bacillati</taxon>
        <taxon>Bacillota</taxon>
        <taxon>Negativicutes</taxon>
        <taxon>Selenomonadales</taxon>
        <taxon>Sporomusaceae</taxon>
        <taxon>Pelosinus</taxon>
    </lineage>
</organism>
<evidence type="ECO:0000256" key="2">
    <source>
        <dbReference type="ARBA" id="ARBA00023315"/>
    </source>
</evidence>
<dbReference type="EMBL" id="FOTS01000022">
    <property type="protein sequence ID" value="SFL85870.1"/>
    <property type="molecule type" value="Genomic_DNA"/>
</dbReference>
<dbReference type="OrthoDB" id="9798006at2"/>
<dbReference type="SUPFAM" id="SSF55729">
    <property type="entry name" value="Acyl-CoA N-acyltransferases (Nat)"/>
    <property type="match status" value="1"/>
</dbReference>
<dbReference type="Pfam" id="PF13420">
    <property type="entry name" value="Acetyltransf_4"/>
    <property type="match status" value="1"/>
</dbReference>
<dbReference type="STRING" id="1123291.SAMN04490355_102218"/>
<dbReference type="GO" id="GO:0016747">
    <property type="term" value="F:acyltransferase activity, transferring groups other than amino-acyl groups"/>
    <property type="evidence" value="ECO:0007669"/>
    <property type="project" value="InterPro"/>
</dbReference>
<evidence type="ECO:0000256" key="1">
    <source>
        <dbReference type="ARBA" id="ARBA00022679"/>
    </source>
</evidence>
<reference evidence="5" key="1">
    <citation type="submission" date="2016-10" db="EMBL/GenBank/DDBJ databases">
        <authorList>
            <person name="Varghese N."/>
            <person name="Submissions S."/>
        </authorList>
    </citation>
    <scope>NUCLEOTIDE SEQUENCE [LARGE SCALE GENOMIC DNA]</scope>
    <source>
        <strain evidence="5">DSM 13327</strain>
    </source>
</reference>
<feature type="domain" description="N-acetyltransferase" evidence="3">
    <location>
        <begin position="12"/>
        <end position="175"/>
    </location>
</feature>
<dbReference type="InterPro" id="IPR016181">
    <property type="entry name" value="Acyl_CoA_acyltransferase"/>
</dbReference>
<keyword evidence="5" id="KW-1185">Reference proteome</keyword>
<evidence type="ECO:0000313" key="5">
    <source>
        <dbReference type="Proteomes" id="UP000199520"/>
    </source>
</evidence>
<evidence type="ECO:0000313" key="4">
    <source>
        <dbReference type="EMBL" id="SFL85870.1"/>
    </source>
</evidence>
<dbReference type="Gene3D" id="3.40.630.30">
    <property type="match status" value="1"/>
</dbReference>
<protein>
    <submittedName>
        <fullName evidence="4">Phosphinothricin acetyltransferase</fullName>
    </submittedName>
</protein>
<dbReference type="CDD" id="cd04301">
    <property type="entry name" value="NAT_SF"/>
    <property type="match status" value="1"/>
</dbReference>
<dbReference type="RefSeq" id="WP_090937816.1">
    <property type="nucleotide sequence ID" value="NZ_FOTS01000022.1"/>
</dbReference>
<dbReference type="AlphaFoldDB" id="A0A1I4L4D1"/>
<dbReference type="PANTHER" id="PTHR43072">
    <property type="entry name" value="N-ACETYLTRANSFERASE"/>
    <property type="match status" value="1"/>
</dbReference>
<dbReference type="InterPro" id="IPR000182">
    <property type="entry name" value="GNAT_dom"/>
</dbReference>
<evidence type="ECO:0000259" key="3">
    <source>
        <dbReference type="PROSITE" id="PS51186"/>
    </source>
</evidence>
<dbReference type="PROSITE" id="PS51186">
    <property type="entry name" value="GNAT"/>
    <property type="match status" value="1"/>
</dbReference>
<sequence>MQGTLELPEGTFLIRIASLSDIKQITEIYNQGIQDRIATLETNTKSVEEMIAWLKNRSSRHKVLVLEDAEKRIKGWASLNVFNARECYKGVADLSIYINREERNKKLGKHLLLALIQVAKEEEFYKMVLTTLAVNRTGHKLYYALGFTKVGTYVKQGMLDGKWIDVHVMEKFLLD</sequence>
<dbReference type="PANTHER" id="PTHR43072:SF23">
    <property type="entry name" value="UPF0039 PROTEIN C11D3.02C"/>
    <property type="match status" value="1"/>
</dbReference>